<gene>
    <name evidence="1" type="ORF">B0H17DRAFT_1140418</name>
</gene>
<organism evidence="1 2">
    <name type="scientific">Mycena rosella</name>
    <name type="common">Pink bonnet</name>
    <name type="synonym">Agaricus rosellus</name>
    <dbReference type="NCBI Taxonomy" id="1033263"/>
    <lineage>
        <taxon>Eukaryota</taxon>
        <taxon>Fungi</taxon>
        <taxon>Dikarya</taxon>
        <taxon>Basidiomycota</taxon>
        <taxon>Agaricomycotina</taxon>
        <taxon>Agaricomycetes</taxon>
        <taxon>Agaricomycetidae</taxon>
        <taxon>Agaricales</taxon>
        <taxon>Marasmiineae</taxon>
        <taxon>Mycenaceae</taxon>
        <taxon>Mycena</taxon>
    </lineage>
</organism>
<dbReference type="EMBL" id="JARKIE010000151">
    <property type="protein sequence ID" value="KAJ7675217.1"/>
    <property type="molecule type" value="Genomic_DNA"/>
</dbReference>
<keyword evidence="2" id="KW-1185">Reference proteome</keyword>
<name>A0AAD7D210_MYCRO</name>
<evidence type="ECO:0000313" key="2">
    <source>
        <dbReference type="Proteomes" id="UP001221757"/>
    </source>
</evidence>
<reference evidence="1" key="1">
    <citation type="submission" date="2023-03" db="EMBL/GenBank/DDBJ databases">
        <title>Massive genome expansion in bonnet fungi (Mycena s.s.) driven by repeated elements and novel gene families across ecological guilds.</title>
        <authorList>
            <consortium name="Lawrence Berkeley National Laboratory"/>
            <person name="Harder C.B."/>
            <person name="Miyauchi S."/>
            <person name="Viragh M."/>
            <person name="Kuo A."/>
            <person name="Thoen E."/>
            <person name="Andreopoulos B."/>
            <person name="Lu D."/>
            <person name="Skrede I."/>
            <person name="Drula E."/>
            <person name="Henrissat B."/>
            <person name="Morin E."/>
            <person name="Kohler A."/>
            <person name="Barry K."/>
            <person name="LaButti K."/>
            <person name="Morin E."/>
            <person name="Salamov A."/>
            <person name="Lipzen A."/>
            <person name="Mereny Z."/>
            <person name="Hegedus B."/>
            <person name="Baldrian P."/>
            <person name="Stursova M."/>
            <person name="Weitz H."/>
            <person name="Taylor A."/>
            <person name="Grigoriev I.V."/>
            <person name="Nagy L.G."/>
            <person name="Martin F."/>
            <person name="Kauserud H."/>
        </authorList>
    </citation>
    <scope>NUCLEOTIDE SEQUENCE</scope>
    <source>
        <strain evidence="1">CBHHK067</strain>
    </source>
</reference>
<proteinExistence type="predicted"/>
<dbReference type="Proteomes" id="UP001221757">
    <property type="component" value="Unassembled WGS sequence"/>
</dbReference>
<accession>A0AAD7D210</accession>
<protein>
    <submittedName>
        <fullName evidence="1">Uncharacterized protein</fullName>
    </submittedName>
</protein>
<comment type="caution">
    <text evidence="1">The sequence shown here is derived from an EMBL/GenBank/DDBJ whole genome shotgun (WGS) entry which is preliminary data.</text>
</comment>
<evidence type="ECO:0000313" key="1">
    <source>
        <dbReference type="EMBL" id="KAJ7675217.1"/>
    </source>
</evidence>
<dbReference type="AlphaFoldDB" id="A0AAD7D210"/>
<sequence>MARAFAWGSEDVAEVSLQRGRGAASNCVHIGHTEDARREPVQTDVRDADMGDFGEWFGDAGGVVGGDGWGCTSVFEGAGRERGDAKCWNSESVARYLRHRALDHYQGNYCRINPLRDCEGLLLFPSKGRGLPLFQQSAGAGAGCIEMQTVEAQTAGAVREELMAVLEARIWIQDVYYAGAGARCV</sequence>